<dbReference type="EMBL" id="BPLQ01007320">
    <property type="protein sequence ID" value="GIY29537.1"/>
    <property type="molecule type" value="Genomic_DNA"/>
</dbReference>
<dbReference type="AlphaFoldDB" id="A0AAV4S9R6"/>
<name>A0AAV4S9R6_9ARAC</name>
<keyword evidence="2" id="KW-1185">Reference proteome</keyword>
<gene>
    <name evidence="1" type="ORF">CDAR_403311</name>
</gene>
<proteinExistence type="predicted"/>
<evidence type="ECO:0000313" key="1">
    <source>
        <dbReference type="EMBL" id="GIY29537.1"/>
    </source>
</evidence>
<reference evidence="1 2" key="1">
    <citation type="submission" date="2021-06" db="EMBL/GenBank/DDBJ databases">
        <title>Caerostris darwini draft genome.</title>
        <authorList>
            <person name="Kono N."/>
            <person name="Arakawa K."/>
        </authorList>
    </citation>
    <scope>NUCLEOTIDE SEQUENCE [LARGE SCALE GENOMIC DNA]</scope>
</reference>
<evidence type="ECO:0000313" key="2">
    <source>
        <dbReference type="Proteomes" id="UP001054837"/>
    </source>
</evidence>
<organism evidence="1 2">
    <name type="scientific">Caerostris darwini</name>
    <dbReference type="NCBI Taxonomy" id="1538125"/>
    <lineage>
        <taxon>Eukaryota</taxon>
        <taxon>Metazoa</taxon>
        <taxon>Ecdysozoa</taxon>
        <taxon>Arthropoda</taxon>
        <taxon>Chelicerata</taxon>
        <taxon>Arachnida</taxon>
        <taxon>Araneae</taxon>
        <taxon>Araneomorphae</taxon>
        <taxon>Entelegynae</taxon>
        <taxon>Araneoidea</taxon>
        <taxon>Araneidae</taxon>
        <taxon>Caerostris</taxon>
    </lineage>
</organism>
<accession>A0AAV4S9R6</accession>
<comment type="caution">
    <text evidence="1">The sequence shown here is derived from an EMBL/GenBank/DDBJ whole genome shotgun (WGS) entry which is preliminary data.</text>
</comment>
<protein>
    <submittedName>
        <fullName evidence="1">Uncharacterized protein</fullName>
    </submittedName>
</protein>
<sequence length="134" mass="14856">MKYSEKIYNPLPIPLPLCGTRGTDLHPSSIVLHPRTTDLPANQPTRAPLEMLSNPATLLMDLKGHNPLFPNVLKERGCSPSNLNCVLMRTGGGFVKSMKAKCANIVLTFYFPLSKQNERLHRSSVECLQGKDNL</sequence>
<dbReference type="Proteomes" id="UP001054837">
    <property type="component" value="Unassembled WGS sequence"/>
</dbReference>